<dbReference type="Pfam" id="PF02978">
    <property type="entry name" value="SRP_SPB"/>
    <property type="match status" value="1"/>
</dbReference>
<evidence type="ECO:0000256" key="7">
    <source>
        <dbReference type="ARBA" id="ARBA00023274"/>
    </source>
</evidence>
<comment type="similarity">
    <text evidence="1">Belongs to the GTP-binding SRP family. SRP54 subfamily.</text>
</comment>
<dbReference type="FunFam" id="3.40.50.300:FF:000022">
    <property type="entry name" value="Signal recognition particle 54 kDa subunit"/>
    <property type="match status" value="1"/>
</dbReference>
<gene>
    <name evidence="10" type="ORF">METZ01_LOCUS35596</name>
</gene>
<dbReference type="SMART" id="SM00963">
    <property type="entry name" value="SRP54_N"/>
    <property type="match status" value="1"/>
</dbReference>
<dbReference type="EMBL" id="UINC01001520">
    <property type="protein sequence ID" value="SUZ82742.1"/>
    <property type="molecule type" value="Genomic_DNA"/>
</dbReference>
<evidence type="ECO:0000313" key="10">
    <source>
        <dbReference type="EMBL" id="SUZ82742.1"/>
    </source>
</evidence>
<dbReference type="PANTHER" id="PTHR11564">
    <property type="entry name" value="SIGNAL RECOGNITION PARTICLE 54K PROTEIN SRP54"/>
    <property type="match status" value="1"/>
</dbReference>
<evidence type="ECO:0000256" key="8">
    <source>
        <dbReference type="ARBA" id="ARBA00035672"/>
    </source>
</evidence>
<dbReference type="Gene3D" id="1.10.260.30">
    <property type="entry name" value="Signal recognition particle, SRP54 subunit, M-domain"/>
    <property type="match status" value="1"/>
</dbReference>
<dbReference type="GO" id="GO:0005525">
    <property type="term" value="F:GTP binding"/>
    <property type="evidence" value="ECO:0007669"/>
    <property type="project" value="UniProtKB-KW"/>
</dbReference>
<dbReference type="GO" id="GO:0003924">
    <property type="term" value="F:GTPase activity"/>
    <property type="evidence" value="ECO:0007669"/>
    <property type="project" value="InterPro"/>
</dbReference>
<dbReference type="GO" id="GO:0008312">
    <property type="term" value="F:7S RNA binding"/>
    <property type="evidence" value="ECO:0007669"/>
    <property type="project" value="InterPro"/>
</dbReference>
<dbReference type="InterPro" id="IPR004780">
    <property type="entry name" value="SRP"/>
</dbReference>
<dbReference type="CDD" id="cd18539">
    <property type="entry name" value="SRP_G"/>
    <property type="match status" value="1"/>
</dbReference>
<dbReference type="PROSITE" id="PS00300">
    <property type="entry name" value="SRP54"/>
    <property type="match status" value="1"/>
</dbReference>
<sequence>MFDQLIRQFDSILRNLRGLGKITDKNIQETSRMVRRVLLEADVNFQVARTFIDRVRTKAEGTKIIKSIKPGEQFVKIIHDELVHLLGKNASPLVCTPSTTVVLIAGVQGSGKTTACAKLAKRLKDEGKSVLLVAADVYRPAAIDQLNQLGKQVNIEVFSERSGEPVKICKQAVEEAKTEKVDVVILDTAGRLHVDGEMMVEIQKISDEVQPSEILFVVDGMTGQDAVNSAQAFSEALPLTGTILTKMDGDSRGGAAVSITEVTGKPIKFMSTSEKIDALDVFEPERIADQILGFGDAISLVKKAEAVMDLDSAKAIEKKILDKRFDLEDFLAQIKQLRKMGPLDQLLGMLPSENRNMIKKLNFDNRQLVWTEAIIKSMTQKEREIPHIINGNRRQRIANGSGRSVQEVNHLLKQFSLMHRIMKKKGQLNIPSLKGGMKKLSNLS</sequence>
<dbReference type="SUPFAM" id="SSF52540">
    <property type="entry name" value="P-loop containing nucleoside triphosphate hydrolases"/>
    <property type="match status" value="1"/>
</dbReference>
<evidence type="ECO:0000256" key="3">
    <source>
        <dbReference type="ARBA" id="ARBA00022801"/>
    </source>
</evidence>
<organism evidence="10">
    <name type="scientific">marine metagenome</name>
    <dbReference type="NCBI Taxonomy" id="408172"/>
    <lineage>
        <taxon>unclassified sequences</taxon>
        <taxon>metagenomes</taxon>
        <taxon>ecological metagenomes</taxon>
    </lineage>
</organism>
<dbReference type="InterPro" id="IPR042101">
    <property type="entry name" value="SRP54_N_sf"/>
</dbReference>
<dbReference type="InterPro" id="IPR013822">
    <property type="entry name" value="Signal_recog_particl_SRP54_hlx"/>
</dbReference>
<dbReference type="GO" id="GO:0005786">
    <property type="term" value="C:signal recognition particle, endoplasmic reticulum targeting"/>
    <property type="evidence" value="ECO:0007669"/>
    <property type="project" value="UniProtKB-KW"/>
</dbReference>
<keyword evidence="4" id="KW-0694">RNA-binding</keyword>
<proteinExistence type="inferred from homology"/>
<reference evidence="10" key="1">
    <citation type="submission" date="2018-05" db="EMBL/GenBank/DDBJ databases">
        <authorList>
            <person name="Lanie J.A."/>
            <person name="Ng W.-L."/>
            <person name="Kazmierczak K.M."/>
            <person name="Andrzejewski T.M."/>
            <person name="Davidsen T.M."/>
            <person name="Wayne K.J."/>
            <person name="Tettelin H."/>
            <person name="Glass J.I."/>
            <person name="Rusch D."/>
            <person name="Podicherti R."/>
            <person name="Tsui H.-C.T."/>
            <person name="Winkler M.E."/>
        </authorList>
    </citation>
    <scope>NUCLEOTIDE SEQUENCE</scope>
</reference>
<dbReference type="InterPro" id="IPR022941">
    <property type="entry name" value="SRP54"/>
</dbReference>
<dbReference type="Pfam" id="PF02881">
    <property type="entry name" value="SRP54_N"/>
    <property type="match status" value="1"/>
</dbReference>
<dbReference type="Pfam" id="PF00448">
    <property type="entry name" value="SRP54"/>
    <property type="match status" value="1"/>
</dbReference>
<evidence type="ECO:0000256" key="1">
    <source>
        <dbReference type="ARBA" id="ARBA00005450"/>
    </source>
</evidence>
<dbReference type="SUPFAM" id="SSF47446">
    <property type="entry name" value="Signal peptide-binding domain"/>
    <property type="match status" value="1"/>
</dbReference>
<evidence type="ECO:0000256" key="4">
    <source>
        <dbReference type="ARBA" id="ARBA00022884"/>
    </source>
</evidence>
<dbReference type="GO" id="GO:0006614">
    <property type="term" value="P:SRP-dependent cotranslational protein targeting to membrane"/>
    <property type="evidence" value="ECO:0007669"/>
    <property type="project" value="InterPro"/>
</dbReference>
<dbReference type="InterPro" id="IPR004125">
    <property type="entry name" value="Signal_recog_particle_SRP54_M"/>
</dbReference>
<dbReference type="InterPro" id="IPR036891">
    <property type="entry name" value="Signal_recog_part_SRP54_M_sf"/>
</dbReference>
<keyword evidence="7" id="KW-0687">Ribonucleoprotein</keyword>
<dbReference type="SMART" id="SM00382">
    <property type="entry name" value="AAA"/>
    <property type="match status" value="1"/>
</dbReference>
<dbReference type="InterPro" id="IPR003593">
    <property type="entry name" value="AAA+_ATPase"/>
</dbReference>
<keyword evidence="3" id="KW-0378">Hydrolase</keyword>
<name>A0A381QTM2_9ZZZZ</name>
<evidence type="ECO:0000259" key="9">
    <source>
        <dbReference type="PROSITE" id="PS00300"/>
    </source>
</evidence>
<dbReference type="NCBIfam" id="TIGR00959">
    <property type="entry name" value="ffh"/>
    <property type="match status" value="1"/>
</dbReference>
<dbReference type="InterPro" id="IPR000897">
    <property type="entry name" value="SRP54_GTPase_dom"/>
</dbReference>
<dbReference type="SMART" id="SM00962">
    <property type="entry name" value="SRP54"/>
    <property type="match status" value="1"/>
</dbReference>
<keyword evidence="5" id="KW-0342">GTP-binding</keyword>
<dbReference type="Gene3D" id="1.20.120.140">
    <property type="entry name" value="Signal recognition particle SRP54, nucleotide-binding domain"/>
    <property type="match status" value="1"/>
</dbReference>
<protein>
    <recommendedName>
        <fullName evidence="8">signal-recognition-particle GTPase</fullName>
        <ecNumber evidence="8">3.6.5.4</ecNumber>
    </recommendedName>
</protein>
<accession>A0A381QTM2</accession>
<evidence type="ECO:0000256" key="5">
    <source>
        <dbReference type="ARBA" id="ARBA00023134"/>
    </source>
</evidence>
<dbReference type="InterPro" id="IPR027417">
    <property type="entry name" value="P-loop_NTPase"/>
</dbReference>
<dbReference type="Gene3D" id="3.40.50.300">
    <property type="entry name" value="P-loop containing nucleotide triphosphate hydrolases"/>
    <property type="match status" value="1"/>
</dbReference>
<dbReference type="PANTHER" id="PTHR11564:SF5">
    <property type="entry name" value="SIGNAL RECOGNITION PARTICLE SUBUNIT SRP54"/>
    <property type="match status" value="1"/>
</dbReference>
<dbReference type="HAMAP" id="MF_00306">
    <property type="entry name" value="SRP54"/>
    <property type="match status" value="1"/>
</dbReference>
<keyword evidence="2" id="KW-0547">Nucleotide-binding</keyword>
<evidence type="ECO:0000256" key="2">
    <source>
        <dbReference type="ARBA" id="ARBA00022741"/>
    </source>
</evidence>
<dbReference type="EC" id="3.6.5.4" evidence="8"/>
<feature type="domain" description="SRP54-type proteins GTP-binding" evidence="9">
    <location>
        <begin position="266"/>
        <end position="279"/>
    </location>
</feature>
<keyword evidence="6" id="KW-0733">Signal recognition particle</keyword>
<evidence type="ECO:0000256" key="6">
    <source>
        <dbReference type="ARBA" id="ARBA00023135"/>
    </source>
</evidence>
<dbReference type="AlphaFoldDB" id="A0A381QTM2"/>